<dbReference type="EMBL" id="CASHSV030000001">
    <property type="protein sequence ID" value="CAJ2633145.1"/>
    <property type="molecule type" value="Genomic_DNA"/>
</dbReference>
<organism evidence="1 2">
    <name type="scientific">Trifolium pratense</name>
    <name type="common">Red clover</name>
    <dbReference type="NCBI Taxonomy" id="57577"/>
    <lineage>
        <taxon>Eukaryota</taxon>
        <taxon>Viridiplantae</taxon>
        <taxon>Streptophyta</taxon>
        <taxon>Embryophyta</taxon>
        <taxon>Tracheophyta</taxon>
        <taxon>Spermatophyta</taxon>
        <taxon>Magnoliopsida</taxon>
        <taxon>eudicotyledons</taxon>
        <taxon>Gunneridae</taxon>
        <taxon>Pentapetalae</taxon>
        <taxon>rosids</taxon>
        <taxon>fabids</taxon>
        <taxon>Fabales</taxon>
        <taxon>Fabaceae</taxon>
        <taxon>Papilionoideae</taxon>
        <taxon>50 kb inversion clade</taxon>
        <taxon>NPAAA clade</taxon>
        <taxon>Hologalegina</taxon>
        <taxon>IRL clade</taxon>
        <taxon>Trifolieae</taxon>
        <taxon>Trifolium</taxon>
    </lineage>
</organism>
<sequence>MFHDSNLCISTIQTSSGMIVDAKFRKGKKATAFPAMCSKLSDQSEVENRVVVDGTLCTISYRLRCLGTSIEFALVIVQKLFGRNLALELAKTTVFTSP</sequence>
<dbReference type="Proteomes" id="UP001177021">
    <property type="component" value="Unassembled WGS sequence"/>
</dbReference>
<accession>A0ACB0ILU4</accession>
<protein>
    <submittedName>
        <fullName evidence="1">Uncharacterized protein</fullName>
    </submittedName>
</protein>
<proteinExistence type="predicted"/>
<reference evidence="1" key="1">
    <citation type="submission" date="2023-10" db="EMBL/GenBank/DDBJ databases">
        <authorList>
            <person name="Rodriguez Cubillos JULIANA M."/>
            <person name="De Vega J."/>
        </authorList>
    </citation>
    <scope>NUCLEOTIDE SEQUENCE</scope>
</reference>
<name>A0ACB0ILU4_TRIPR</name>
<comment type="caution">
    <text evidence="1">The sequence shown here is derived from an EMBL/GenBank/DDBJ whole genome shotgun (WGS) entry which is preliminary data.</text>
</comment>
<evidence type="ECO:0000313" key="2">
    <source>
        <dbReference type="Proteomes" id="UP001177021"/>
    </source>
</evidence>
<gene>
    <name evidence="1" type="ORF">MILVUS5_LOCUS4293</name>
</gene>
<evidence type="ECO:0000313" key="1">
    <source>
        <dbReference type="EMBL" id="CAJ2633145.1"/>
    </source>
</evidence>
<keyword evidence="2" id="KW-1185">Reference proteome</keyword>